<name>E6SS57_BACT6</name>
<dbReference type="PATRIC" id="fig|693979.3.peg.2265"/>
<keyword evidence="5 6" id="KW-0472">Membrane</keyword>
<feature type="transmembrane region" description="Helical" evidence="6">
    <location>
        <begin position="158"/>
        <end position="177"/>
    </location>
</feature>
<evidence type="ECO:0000256" key="4">
    <source>
        <dbReference type="ARBA" id="ARBA00022989"/>
    </source>
</evidence>
<dbReference type="OrthoDB" id="1495589at2"/>
<protein>
    <submittedName>
        <fullName evidence="7">Polysaccharide biosynthesis protein</fullName>
    </submittedName>
</protein>
<dbReference type="AlphaFoldDB" id="E6SS57"/>
<feature type="transmembrane region" description="Helical" evidence="6">
    <location>
        <begin position="420"/>
        <end position="438"/>
    </location>
</feature>
<dbReference type="STRING" id="693979.Bache_2156"/>
<reference key="1">
    <citation type="submission" date="2010-11" db="EMBL/GenBank/DDBJ databases">
        <title>The complete genome of Bacteroides helcogenes P 36-108.</title>
        <authorList>
            <consortium name="US DOE Joint Genome Institute (JGI-PGF)"/>
            <person name="Lucas S."/>
            <person name="Copeland A."/>
            <person name="Lapidus A."/>
            <person name="Bruce D."/>
            <person name="Goodwin L."/>
            <person name="Pitluck S."/>
            <person name="Kyrpides N."/>
            <person name="Mavromatis K."/>
            <person name="Ivanova N."/>
            <person name="Zeytun A."/>
            <person name="Brettin T."/>
            <person name="Detter J.C."/>
            <person name="Tapia R."/>
            <person name="Han C."/>
            <person name="Land M."/>
            <person name="Hauser L."/>
            <person name="Markowitz V."/>
            <person name="Cheng J.-F."/>
            <person name="Hugenholtz P."/>
            <person name="Woyke T."/>
            <person name="Wu D."/>
            <person name="Gronow S."/>
            <person name="Wellnitz S."/>
            <person name="Brambilla E."/>
            <person name="Klenk H.-P."/>
            <person name="Eisen J.A."/>
        </authorList>
    </citation>
    <scope>NUCLEOTIDE SEQUENCE</scope>
    <source>
        <strain>P 36-108</strain>
    </source>
</reference>
<dbReference type="Pfam" id="PF01943">
    <property type="entry name" value="Polysacc_synt"/>
    <property type="match status" value="1"/>
</dbReference>
<dbReference type="RefSeq" id="WP_013547716.1">
    <property type="nucleotide sequence ID" value="NC_014933.1"/>
</dbReference>
<gene>
    <name evidence="7" type="ordered locus">Bache_2156</name>
</gene>
<dbReference type="InterPro" id="IPR002797">
    <property type="entry name" value="Polysacc_synth"/>
</dbReference>
<dbReference type="HOGENOM" id="CLU_022017_7_1_10"/>
<keyword evidence="8" id="KW-1185">Reference proteome</keyword>
<organism evidence="7 8">
    <name type="scientific">Bacteroides helcogenes (strain ATCC 35417 / DSM 20613 / JCM 6297 / CCUG 15421 / P 36-108)</name>
    <dbReference type="NCBI Taxonomy" id="693979"/>
    <lineage>
        <taxon>Bacteria</taxon>
        <taxon>Pseudomonadati</taxon>
        <taxon>Bacteroidota</taxon>
        <taxon>Bacteroidia</taxon>
        <taxon>Bacteroidales</taxon>
        <taxon>Bacteroidaceae</taxon>
        <taxon>Bacteroides</taxon>
    </lineage>
</organism>
<dbReference type="KEGG" id="bhl:Bache_2156"/>
<dbReference type="GO" id="GO:0005886">
    <property type="term" value="C:plasma membrane"/>
    <property type="evidence" value="ECO:0007669"/>
    <property type="project" value="UniProtKB-SubCell"/>
</dbReference>
<keyword evidence="3 6" id="KW-0812">Transmembrane</keyword>
<accession>E6SS57</accession>
<dbReference type="Proteomes" id="UP000008630">
    <property type="component" value="Chromosome"/>
</dbReference>
<feature type="transmembrane region" description="Helical" evidence="6">
    <location>
        <begin position="385"/>
        <end position="408"/>
    </location>
</feature>
<evidence type="ECO:0000256" key="5">
    <source>
        <dbReference type="ARBA" id="ARBA00023136"/>
    </source>
</evidence>
<evidence type="ECO:0000256" key="1">
    <source>
        <dbReference type="ARBA" id="ARBA00004651"/>
    </source>
</evidence>
<dbReference type="eggNOG" id="COG2244">
    <property type="taxonomic scope" value="Bacteria"/>
</dbReference>
<evidence type="ECO:0000313" key="7">
    <source>
        <dbReference type="EMBL" id="ADV44125.1"/>
    </source>
</evidence>
<feature type="transmembrane region" description="Helical" evidence="6">
    <location>
        <begin position="330"/>
        <end position="348"/>
    </location>
</feature>
<dbReference type="PANTHER" id="PTHR30250">
    <property type="entry name" value="PST FAMILY PREDICTED COLANIC ACID TRANSPORTER"/>
    <property type="match status" value="1"/>
</dbReference>
<feature type="transmembrane region" description="Helical" evidence="6">
    <location>
        <begin position="80"/>
        <end position="103"/>
    </location>
</feature>
<keyword evidence="2" id="KW-1003">Cell membrane</keyword>
<dbReference type="InterPro" id="IPR050833">
    <property type="entry name" value="Poly_Biosynth_Transport"/>
</dbReference>
<comment type="subcellular location">
    <subcellularLocation>
        <location evidence="1">Cell membrane</location>
        <topology evidence="1">Multi-pass membrane protein</topology>
    </subcellularLocation>
</comment>
<dbReference type="EMBL" id="CP002352">
    <property type="protein sequence ID" value="ADV44125.1"/>
    <property type="molecule type" value="Genomic_DNA"/>
</dbReference>
<evidence type="ECO:0000256" key="2">
    <source>
        <dbReference type="ARBA" id="ARBA00022475"/>
    </source>
</evidence>
<feature type="transmembrane region" description="Helical" evidence="6">
    <location>
        <begin position="43"/>
        <end position="68"/>
    </location>
</feature>
<feature type="transmembrane region" description="Helical" evidence="6">
    <location>
        <begin position="115"/>
        <end position="137"/>
    </location>
</feature>
<keyword evidence="4 6" id="KW-1133">Transmembrane helix</keyword>
<sequence length="481" mass="55502">MAINKILKNSSLYTFCALLQKGTGFLLLPIYTTYLRPKDYGTMNLITSITGFLSILFLVSLHGAAARYHFKYVKIKGQAVVWGTILLMVFFNSMFWGLFFILFHDFFLTPLAEGISFYPLLLLAILGTMLSPLYLLYQQWLQCIQDGTKYTLNLISNFLLQVSLNLLMLIVFHQGVFGMILSSFIVSVIFFVYSIISFLPHVTLLINKKMAVSAMKYSIPLIPHSVSGYLSVMLDRVLLNRIVGIQQVGLYGIANQFGNILNLVTSSINQAFTPWLYQKLEKKDESLSYEPIYKFAEISNVLCCLAALLITMFSPELIQLMTTEEFYSSWQPIVFITFGYVLNGLYFFFSKSLFLSYTKYVMIISLSTVFLNFIFNIILIPHYNYIGAGLSFLLSQFVSSMLALILSMKLVPYLRYHWKKMYLTCVVFFLLCTMIFFLQLIDNWGLRLMLKIIFTHSIVGAIFYLYRDSLRLFKNQIFKKK</sequence>
<evidence type="ECO:0000313" key="8">
    <source>
        <dbReference type="Proteomes" id="UP000008630"/>
    </source>
</evidence>
<dbReference type="PANTHER" id="PTHR30250:SF11">
    <property type="entry name" value="O-ANTIGEN TRANSPORTER-RELATED"/>
    <property type="match status" value="1"/>
</dbReference>
<feature type="transmembrane region" description="Helical" evidence="6">
    <location>
        <begin position="360"/>
        <end position="379"/>
    </location>
</feature>
<evidence type="ECO:0000256" key="3">
    <source>
        <dbReference type="ARBA" id="ARBA00022692"/>
    </source>
</evidence>
<proteinExistence type="predicted"/>
<feature type="transmembrane region" description="Helical" evidence="6">
    <location>
        <begin position="12"/>
        <end position="31"/>
    </location>
</feature>
<evidence type="ECO:0000256" key="6">
    <source>
        <dbReference type="SAM" id="Phobius"/>
    </source>
</evidence>
<feature type="transmembrane region" description="Helical" evidence="6">
    <location>
        <begin position="183"/>
        <end position="206"/>
    </location>
</feature>
<feature type="transmembrane region" description="Helical" evidence="6">
    <location>
        <begin position="444"/>
        <end position="466"/>
    </location>
</feature>
<reference evidence="7 8" key="2">
    <citation type="journal article" date="2011" name="Stand. Genomic Sci.">
        <title>Complete genome sequence of Bacteroides helcogenes type strain (P 36-108).</title>
        <authorList>
            <person name="Pati A."/>
            <person name="Gronow S."/>
            <person name="Zeytun A."/>
            <person name="Lapidus A."/>
            <person name="Nolan M."/>
            <person name="Hammon N."/>
            <person name="Deshpande S."/>
            <person name="Cheng J.F."/>
            <person name="Tapia R."/>
            <person name="Han C."/>
            <person name="Goodwin L."/>
            <person name="Pitluck S."/>
            <person name="Liolios K."/>
            <person name="Pagani I."/>
            <person name="Ivanova N."/>
            <person name="Mavromatis K."/>
            <person name="Chen A."/>
            <person name="Palaniappan K."/>
            <person name="Land M."/>
            <person name="Hauser L."/>
            <person name="Chang Y.J."/>
            <person name="Jeffries C.D."/>
            <person name="Detter J.C."/>
            <person name="Brambilla E."/>
            <person name="Rohde M."/>
            <person name="Goker M."/>
            <person name="Woyke T."/>
            <person name="Bristow J."/>
            <person name="Eisen J.A."/>
            <person name="Markowitz V."/>
            <person name="Hugenholtz P."/>
            <person name="Kyrpides N.C."/>
            <person name="Klenk H.P."/>
            <person name="Lucas S."/>
        </authorList>
    </citation>
    <scope>NUCLEOTIDE SEQUENCE [LARGE SCALE GENOMIC DNA]</scope>
    <source>
        <strain evidence="8">ATCC 35417 / DSM 20613 / JCM 6297 / CCUG 15421 / P 36-108</strain>
    </source>
</reference>